<evidence type="ECO:0000256" key="3">
    <source>
        <dbReference type="ARBA" id="ARBA00023163"/>
    </source>
</evidence>
<dbReference type="InterPro" id="IPR004839">
    <property type="entry name" value="Aminotransferase_I/II_large"/>
</dbReference>
<dbReference type="EMBL" id="JAHSTU010000001">
    <property type="protein sequence ID" value="MBV4519362.1"/>
    <property type="molecule type" value="Genomic_DNA"/>
</dbReference>
<accession>A0ABS6QK89</accession>
<dbReference type="PANTHER" id="PTHR46577:SF1">
    <property type="entry name" value="HTH-TYPE TRANSCRIPTIONAL REGULATORY PROTEIN GABR"/>
    <property type="match status" value="1"/>
</dbReference>
<evidence type="ECO:0000313" key="5">
    <source>
        <dbReference type="EMBL" id="MBV4519362.1"/>
    </source>
</evidence>
<dbReference type="GO" id="GO:0008483">
    <property type="term" value="F:transaminase activity"/>
    <property type="evidence" value="ECO:0007669"/>
    <property type="project" value="UniProtKB-KW"/>
</dbReference>
<dbReference type="Proteomes" id="UP001049200">
    <property type="component" value="Unassembled WGS sequence"/>
</dbReference>
<evidence type="ECO:0000256" key="1">
    <source>
        <dbReference type="ARBA" id="ARBA00023015"/>
    </source>
</evidence>
<keyword evidence="5" id="KW-0032">Aminotransferase</keyword>
<name>A0ABS6QK89_9PSED</name>
<keyword evidence="3" id="KW-0804">Transcription</keyword>
<evidence type="ECO:0000313" key="6">
    <source>
        <dbReference type="Proteomes" id="UP001049200"/>
    </source>
</evidence>
<keyword evidence="5" id="KW-0808">Transferase</keyword>
<evidence type="ECO:0000256" key="2">
    <source>
        <dbReference type="ARBA" id="ARBA00023125"/>
    </source>
</evidence>
<comment type="caution">
    <text evidence="5">The sequence shown here is derived from an EMBL/GenBank/DDBJ whole genome shotgun (WGS) entry which is preliminary data.</text>
</comment>
<dbReference type="PROSITE" id="PS50949">
    <property type="entry name" value="HTH_GNTR"/>
    <property type="match status" value="1"/>
</dbReference>
<dbReference type="Pfam" id="PF00392">
    <property type="entry name" value="GntR"/>
    <property type="match status" value="1"/>
</dbReference>
<dbReference type="Pfam" id="PF00155">
    <property type="entry name" value="Aminotran_1_2"/>
    <property type="match status" value="1"/>
</dbReference>
<dbReference type="SMART" id="SM00345">
    <property type="entry name" value="HTH_GNTR"/>
    <property type="match status" value="1"/>
</dbReference>
<sequence>MKSPAGLLLSGIELDRASSIPLYRQLYLQIRKQILSGRLQGGVRLPSTRTLSTELALSRITILNAFDQLIAEGFLASRTGAGTYVGNEWESRGGVDDEQQRQPPRLSDLSQSMLSLRSKHFSGVSYADWDPASPTSFLPSHSTYDAFPQHIWKRLMSRHLHKPTKAMLGYGELQGLLALRTAIAEYVFDARGIDCTAEQVVIVSGAQQAFNLLGMLLLNPQDSVWMEDPGHIAARIALQAQGAQVVPLRIDDQGIDIVQGLAECPDARLVFTTPSRQHPLGVTMSYARRQALIDWAAQYQSWIIEDDCDSEFRYSGRPLPALYAMDQRARVIYVGTFSKVLFPSLRLGYVILPHALIEPFCTLRAVMDRSPPTLLQAVTADFMSEGHFLGHIRRMRALYQARQQALVEQLHEQLGDFFSITPVEAGMHLIAWLPAELDADTLAKELARHNIHTYALSDYCLQNYLPPALLIGFAGTPADKARERVEALAQALISIGAYSAPPNEQSGLIN</sequence>
<reference evidence="5" key="1">
    <citation type="submission" date="2021-06" db="EMBL/GenBank/DDBJ databases">
        <title>Updating the genus Pseudomonas: Description of 43 new species and partition of the Pseudomonas putida group.</title>
        <authorList>
            <person name="Girard L."/>
            <person name="Lood C."/>
            <person name="Vandamme P."/>
            <person name="Rokni-Zadeh H."/>
            <person name="Van Noort V."/>
            <person name="Hofte M."/>
            <person name="Lavigne R."/>
            <person name="De Mot R."/>
        </authorList>
    </citation>
    <scope>NUCLEOTIDE SEQUENCE</scope>
    <source>
        <strain evidence="5">SWRI74</strain>
    </source>
</reference>
<protein>
    <submittedName>
        <fullName evidence="5">PLP-dependent aminotransferase family protein</fullName>
    </submittedName>
</protein>
<dbReference type="PANTHER" id="PTHR46577">
    <property type="entry name" value="HTH-TYPE TRANSCRIPTIONAL REGULATORY PROTEIN GABR"/>
    <property type="match status" value="1"/>
</dbReference>
<feature type="domain" description="HTH gntR-type" evidence="4">
    <location>
        <begin position="20"/>
        <end position="88"/>
    </location>
</feature>
<dbReference type="CDD" id="cd00609">
    <property type="entry name" value="AAT_like"/>
    <property type="match status" value="1"/>
</dbReference>
<dbReference type="InterPro" id="IPR000524">
    <property type="entry name" value="Tscrpt_reg_HTH_GntR"/>
</dbReference>
<evidence type="ECO:0000259" key="4">
    <source>
        <dbReference type="PROSITE" id="PS50949"/>
    </source>
</evidence>
<gene>
    <name evidence="5" type="ORF">KVG88_04755</name>
</gene>
<dbReference type="InterPro" id="IPR051446">
    <property type="entry name" value="HTH_trans_reg/aminotransferase"/>
</dbReference>
<keyword evidence="2" id="KW-0238">DNA-binding</keyword>
<dbReference type="CDD" id="cd07377">
    <property type="entry name" value="WHTH_GntR"/>
    <property type="match status" value="1"/>
</dbReference>
<dbReference type="RefSeq" id="WP_217870490.1">
    <property type="nucleotide sequence ID" value="NZ_JAHSTU010000001.1"/>
</dbReference>
<keyword evidence="6" id="KW-1185">Reference proteome</keyword>
<organism evidence="5 6">
    <name type="scientific">Pseudomonas azerbaijanoccidentalis</name>
    <dbReference type="NCBI Taxonomy" id="2842347"/>
    <lineage>
        <taxon>Bacteria</taxon>
        <taxon>Pseudomonadati</taxon>
        <taxon>Pseudomonadota</taxon>
        <taxon>Gammaproteobacteria</taxon>
        <taxon>Pseudomonadales</taxon>
        <taxon>Pseudomonadaceae</taxon>
        <taxon>Pseudomonas</taxon>
    </lineage>
</organism>
<proteinExistence type="predicted"/>
<keyword evidence="1" id="KW-0805">Transcription regulation</keyword>